<evidence type="ECO:0000313" key="3">
    <source>
        <dbReference type="Proteomes" id="UP000176282"/>
    </source>
</evidence>
<feature type="transmembrane region" description="Helical" evidence="1">
    <location>
        <begin position="45"/>
        <end position="72"/>
    </location>
</feature>
<comment type="caution">
    <text evidence="2">The sequence shown here is derived from an EMBL/GenBank/DDBJ whole genome shotgun (WGS) entry which is preliminary data.</text>
</comment>
<keyword evidence="1" id="KW-1133">Transmembrane helix</keyword>
<keyword evidence="1" id="KW-0472">Membrane</keyword>
<reference evidence="2 3" key="1">
    <citation type="journal article" date="2016" name="Nat. Commun.">
        <title>Thousands of microbial genomes shed light on interconnected biogeochemical processes in an aquifer system.</title>
        <authorList>
            <person name="Anantharaman K."/>
            <person name="Brown C.T."/>
            <person name="Hug L.A."/>
            <person name="Sharon I."/>
            <person name="Castelle C.J."/>
            <person name="Probst A.J."/>
            <person name="Thomas B.C."/>
            <person name="Singh A."/>
            <person name="Wilkins M.J."/>
            <person name="Karaoz U."/>
            <person name="Brodie E.L."/>
            <person name="Williams K.H."/>
            <person name="Hubbard S.S."/>
            <person name="Banfield J.F."/>
        </authorList>
    </citation>
    <scope>NUCLEOTIDE SEQUENCE [LARGE SCALE GENOMIC DNA]</scope>
</reference>
<protein>
    <submittedName>
        <fullName evidence="2">Uncharacterized protein</fullName>
    </submittedName>
</protein>
<accession>A0A1F6M2W5</accession>
<dbReference type="AlphaFoldDB" id="A0A1F6M2W5"/>
<evidence type="ECO:0000256" key="1">
    <source>
        <dbReference type="SAM" id="Phobius"/>
    </source>
</evidence>
<gene>
    <name evidence="2" type="ORF">A3J66_01875</name>
</gene>
<evidence type="ECO:0000313" key="2">
    <source>
        <dbReference type="EMBL" id="OGH65944.1"/>
    </source>
</evidence>
<dbReference type="STRING" id="1798680.A3J66_01875"/>
<name>A0A1F6M2W5_9BACT</name>
<sequence length="75" mass="9036">MRRISGLLRPDQYTKNTKKRKGADWIISQLRSGTNHHLAGLQFPYIFIFLYTLVYTFLVICIQLYILIFYYFCIH</sequence>
<dbReference type="Proteomes" id="UP000176282">
    <property type="component" value="Unassembled WGS sequence"/>
</dbReference>
<organism evidence="2 3">
    <name type="scientific">Candidatus Magasanikbacteria bacterium RIFCSPHIGHO2_02_FULL_47_14</name>
    <dbReference type="NCBI Taxonomy" id="1798680"/>
    <lineage>
        <taxon>Bacteria</taxon>
        <taxon>Candidatus Magasanikiibacteriota</taxon>
    </lineage>
</organism>
<keyword evidence="1" id="KW-0812">Transmembrane</keyword>
<proteinExistence type="predicted"/>
<dbReference type="EMBL" id="MFQB01000041">
    <property type="protein sequence ID" value="OGH65944.1"/>
    <property type="molecule type" value="Genomic_DNA"/>
</dbReference>